<dbReference type="PANTHER" id="PTHR47245">
    <property type="entry name" value="PEPTIDYLPROLYL ISOMERASE"/>
    <property type="match status" value="1"/>
</dbReference>
<organism evidence="9 10">
    <name type="scientific">Radiobacillus deserti</name>
    <dbReference type="NCBI Taxonomy" id="2594883"/>
    <lineage>
        <taxon>Bacteria</taxon>
        <taxon>Bacillati</taxon>
        <taxon>Bacillota</taxon>
        <taxon>Bacilli</taxon>
        <taxon>Bacillales</taxon>
        <taxon>Bacillaceae</taxon>
        <taxon>Radiobacillus</taxon>
    </lineage>
</organism>
<dbReference type="RefSeq" id="WP_143891601.1">
    <property type="nucleotide sequence ID" value="NZ_CP041666.1"/>
</dbReference>
<evidence type="ECO:0000256" key="4">
    <source>
        <dbReference type="ARBA" id="ARBA00023110"/>
    </source>
</evidence>
<dbReference type="Gene3D" id="3.10.50.40">
    <property type="match status" value="1"/>
</dbReference>
<dbReference type="Gene3D" id="1.10.4030.10">
    <property type="entry name" value="Porin chaperone SurA, peptide-binding domain"/>
    <property type="match status" value="1"/>
</dbReference>
<evidence type="ECO:0000256" key="5">
    <source>
        <dbReference type="ARBA" id="ARBA00023235"/>
    </source>
</evidence>
<dbReference type="PROSITE" id="PS01096">
    <property type="entry name" value="PPIC_PPIASE_1"/>
    <property type="match status" value="1"/>
</dbReference>
<keyword evidence="7" id="KW-0472">Membrane</keyword>
<reference evidence="9 10" key="1">
    <citation type="submission" date="2019-07" db="EMBL/GenBank/DDBJ databases">
        <authorList>
            <person name="Li J."/>
        </authorList>
    </citation>
    <scope>NUCLEOTIDE SEQUENCE [LARGE SCALE GENOMIC DNA]</scope>
    <source>
        <strain evidence="9 10">TKL69</strain>
    </source>
</reference>
<evidence type="ECO:0000256" key="1">
    <source>
        <dbReference type="ARBA" id="ARBA00000971"/>
    </source>
</evidence>
<evidence type="ECO:0000313" key="10">
    <source>
        <dbReference type="Proteomes" id="UP000315215"/>
    </source>
</evidence>
<dbReference type="GO" id="GO:0003755">
    <property type="term" value="F:peptidyl-prolyl cis-trans isomerase activity"/>
    <property type="evidence" value="ECO:0007669"/>
    <property type="project" value="UniProtKB-KW"/>
</dbReference>
<keyword evidence="3" id="KW-0732">Signal</keyword>
<sequence>MTRKFLWGIIVLLLITNLTTVAIWMIERNGTAPGPMGVDVDKDKPVATIGEKEVSYEKWVEMLQKNYGKKALEELVNKEVVSQLAKEENIEINNKLVEREIALLFTMEGPLSEKEIKAKKEEWDEEIRYRLALEELLTKDIEVDPKEVESYYEEYKNQYNFEESIQLSHIVLPDKETAEKVHDELEAGASFSSLAREYSIDKETKENGGYLGFYTEGDTFLLDEYYNKAMEMEERTYSEPFLGGNGTVILYLHRKLPDISFKYDELQEHIKRELALEKIEPAISAQALWDDKKVEWIFGE</sequence>
<proteinExistence type="predicted"/>
<evidence type="ECO:0000256" key="6">
    <source>
        <dbReference type="PROSITE-ProRule" id="PRU00278"/>
    </source>
</evidence>
<evidence type="ECO:0000256" key="2">
    <source>
        <dbReference type="ARBA" id="ARBA00013194"/>
    </source>
</evidence>
<evidence type="ECO:0000313" key="9">
    <source>
        <dbReference type="EMBL" id="QDP38848.1"/>
    </source>
</evidence>
<dbReference type="AlphaFoldDB" id="A0A516KBS6"/>
<keyword evidence="10" id="KW-1185">Reference proteome</keyword>
<dbReference type="EMBL" id="CP041666">
    <property type="protein sequence ID" value="QDP38848.1"/>
    <property type="molecule type" value="Genomic_DNA"/>
</dbReference>
<feature type="domain" description="PpiC" evidence="8">
    <location>
        <begin position="162"/>
        <end position="254"/>
    </location>
</feature>
<keyword evidence="4 6" id="KW-0697">Rotamase</keyword>
<dbReference type="InterPro" id="IPR046357">
    <property type="entry name" value="PPIase_dom_sf"/>
</dbReference>
<keyword evidence="5 6" id="KW-0413">Isomerase</keyword>
<dbReference type="SUPFAM" id="SSF54534">
    <property type="entry name" value="FKBP-like"/>
    <property type="match status" value="1"/>
</dbReference>
<dbReference type="Pfam" id="PF00639">
    <property type="entry name" value="Rotamase"/>
    <property type="match status" value="1"/>
</dbReference>
<dbReference type="InterPro" id="IPR023058">
    <property type="entry name" value="PPIase_PpiC_CS"/>
</dbReference>
<dbReference type="KEGG" id="aqt:FN924_00485"/>
<keyword evidence="7" id="KW-0812">Transmembrane</keyword>
<dbReference type="InterPro" id="IPR000297">
    <property type="entry name" value="PPIase_PpiC"/>
</dbReference>
<name>A0A516KBS6_9BACI</name>
<dbReference type="OrthoDB" id="2677468at2"/>
<gene>
    <name evidence="9" type="ORF">FN924_00485</name>
</gene>
<dbReference type="PROSITE" id="PS50198">
    <property type="entry name" value="PPIC_PPIASE_2"/>
    <property type="match status" value="1"/>
</dbReference>
<evidence type="ECO:0000256" key="7">
    <source>
        <dbReference type="SAM" id="Phobius"/>
    </source>
</evidence>
<evidence type="ECO:0000259" key="8">
    <source>
        <dbReference type="PROSITE" id="PS50198"/>
    </source>
</evidence>
<dbReference type="EC" id="5.2.1.8" evidence="2"/>
<evidence type="ECO:0000256" key="3">
    <source>
        <dbReference type="ARBA" id="ARBA00022729"/>
    </source>
</evidence>
<keyword evidence="7" id="KW-1133">Transmembrane helix</keyword>
<comment type="catalytic activity">
    <reaction evidence="1">
        <text>[protein]-peptidylproline (omega=180) = [protein]-peptidylproline (omega=0)</text>
        <dbReference type="Rhea" id="RHEA:16237"/>
        <dbReference type="Rhea" id="RHEA-COMP:10747"/>
        <dbReference type="Rhea" id="RHEA-COMP:10748"/>
        <dbReference type="ChEBI" id="CHEBI:83833"/>
        <dbReference type="ChEBI" id="CHEBI:83834"/>
        <dbReference type="EC" id="5.2.1.8"/>
    </reaction>
</comment>
<feature type="transmembrane region" description="Helical" evidence="7">
    <location>
        <begin position="6"/>
        <end position="26"/>
    </location>
</feature>
<dbReference type="Proteomes" id="UP000315215">
    <property type="component" value="Chromosome"/>
</dbReference>
<dbReference type="InterPro" id="IPR050245">
    <property type="entry name" value="PrsA_foldase"/>
</dbReference>
<protein>
    <recommendedName>
        <fullName evidence="2">peptidylprolyl isomerase</fullName>
        <ecNumber evidence="2">5.2.1.8</ecNumber>
    </recommendedName>
</protein>
<dbReference type="PANTHER" id="PTHR47245:SF1">
    <property type="entry name" value="FOLDASE PROTEIN PRSA"/>
    <property type="match status" value="1"/>
</dbReference>
<accession>A0A516KBS6</accession>